<dbReference type="EMBL" id="JAPPUY010000004">
    <property type="protein sequence ID" value="MCY4746473.1"/>
    <property type="molecule type" value="Genomic_DNA"/>
</dbReference>
<evidence type="ECO:0000313" key="2">
    <source>
        <dbReference type="Proteomes" id="UP001076464"/>
    </source>
</evidence>
<evidence type="ECO:0000313" key="1">
    <source>
        <dbReference type="EMBL" id="MCY4746473.1"/>
    </source>
</evidence>
<dbReference type="Proteomes" id="UP001076464">
    <property type="component" value="Unassembled WGS sequence"/>
</dbReference>
<comment type="caution">
    <text evidence="1">The sequence shown here is derived from an EMBL/GenBank/DDBJ whole genome shotgun (WGS) entry which is preliminary data.</text>
</comment>
<organism evidence="1 2">
    <name type="scientific">Roseateles hydrophilus</name>
    <dbReference type="NCBI Taxonomy" id="2975054"/>
    <lineage>
        <taxon>Bacteria</taxon>
        <taxon>Pseudomonadati</taxon>
        <taxon>Pseudomonadota</taxon>
        <taxon>Betaproteobacteria</taxon>
        <taxon>Burkholderiales</taxon>
        <taxon>Sphaerotilaceae</taxon>
        <taxon>Roseateles</taxon>
    </lineage>
</organism>
<proteinExistence type="predicted"/>
<sequence length="475" mass="51864">MRLFVSCLVLSAGLHLSAPAHAAAEPPSNAAAAPPAECRAAPGGLAVSRRAYAQRLHGFWLGLSIGNWTGLVTEMDKIGGPGPAGRFYTRADWGKPDQPSIWGQGVPSDLSPTIDWVVRRPGEVWGSDDDSDIELIYLHLMHQSGQPLLSAEQIRQGWLRHIYSDADTPHRTADGKPENYLWVSNQQAFDLMQQGWLPPLTGMPPQNPHYDMIDAQLTTELFGTLAPGRPDVAARLADLPIRTTAAAEAADIAQFYVALHAGAAVLPAGEVADAARLRTRVLALADEARRALPSNQYPARMYDFVRARHRAGQPWEQVRDALYRRYQVEQRDGYEVTRRRLYCNGCFAAGINFAASLVSLFYGAGDMQQTLKIAVLAGWDSDNPAATWGGLYGLMLGPAAIEQRFGALSDRFNLHRTRRGFPNDGQFRLQTLAQMGVDVMDRVLVDLPGAERSADGDCWRYPMAGAPVPAATAAN</sequence>
<name>A0ACC6CDF4_9BURK</name>
<gene>
    <name evidence="1" type="ORF">NYO99_15935</name>
</gene>
<keyword evidence="2" id="KW-1185">Reference proteome</keyword>
<reference evidence="1" key="1">
    <citation type="submission" date="2022-08" db="EMBL/GenBank/DDBJ databases">
        <title>Genome sequencing of Pelomonas sp. UHG3.</title>
        <authorList>
            <person name="So Y."/>
        </authorList>
    </citation>
    <scope>NUCLEOTIDE SEQUENCE</scope>
    <source>
        <strain evidence="1">UHG3</strain>
    </source>
</reference>
<protein>
    <submittedName>
        <fullName evidence="1">ADP-ribosylglycohydrolase family protein</fullName>
    </submittedName>
</protein>
<accession>A0ACC6CDF4</accession>